<comment type="caution">
    <text evidence="1">The sequence shown here is derived from an EMBL/GenBank/DDBJ whole genome shotgun (WGS) entry which is preliminary data.</text>
</comment>
<feature type="non-terminal residue" evidence="1">
    <location>
        <position position="1"/>
    </location>
</feature>
<evidence type="ECO:0000313" key="1">
    <source>
        <dbReference type="EMBL" id="CAG8596943.1"/>
    </source>
</evidence>
<evidence type="ECO:0000313" key="2">
    <source>
        <dbReference type="Proteomes" id="UP000789920"/>
    </source>
</evidence>
<dbReference type="Proteomes" id="UP000789920">
    <property type="component" value="Unassembled WGS sequence"/>
</dbReference>
<dbReference type="EMBL" id="CAJVQC010008801">
    <property type="protein sequence ID" value="CAG8596943.1"/>
    <property type="molecule type" value="Genomic_DNA"/>
</dbReference>
<proteinExistence type="predicted"/>
<name>A0ACA9MKK1_9GLOM</name>
<accession>A0ACA9MKK1</accession>
<organism evidence="1 2">
    <name type="scientific">Racocetra persica</name>
    <dbReference type="NCBI Taxonomy" id="160502"/>
    <lineage>
        <taxon>Eukaryota</taxon>
        <taxon>Fungi</taxon>
        <taxon>Fungi incertae sedis</taxon>
        <taxon>Mucoromycota</taxon>
        <taxon>Glomeromycotina</taxon>
        <taxon>Glomeromycetes</taxon>
        <taxon>Diversisporales</taxon>
        <taxon>Gigasporaceae</taxon>
        <taxon>Racocetra</taxon>
    </lineage>
</organism>
<keyword evidence="2" id="KW-1185">Reference proteome</keyword>
<reference evidence="1" key="1">
    <citation type="submission" date="2021-06" db="EMBL/GenBank/DDBJ databases">
        <authorList>
            <person name="Kallberg Y."/>
            <person name="Tangrot J."/>
            <person name="Rosling A."/>
        </authorList>
    </citation>
    <scope>NUCLEOTIDE SEQUENCE</scope>
    <source>
        <strain evidence="1">MA461A</strain>
    </source>
</reference>
<sequence>PKSTTSNTLTTSSQSTTSAQATKLNISLELNSLSKKRKAADQEAIRQLSSELFHEHKQISDEEVKKLLKNKLENDKDCAEQLQYLKEKGFSFDKLWNEKFYSDVNIGILYFHYFAGYFSYSQFTQYQQMLSANRIKKRYYVRRIKEDLWVLLALDSKKVYEELYNLSDPNNPNSNIFLALIIKYAFIFEDKRTHANAIWTQTVLELIFDENYLLAKLDSDVNKKDLVSLLKTYKLDL</sequence>
<protein>
    <submittedName>
        <fullName evidence="1">5256_t:CDS:1</fullName>
    </submittedName>
</protein>
<gene>
    <name evidence="1" type="ORF">RPERSI_LOCUS5768</name>
</gene>